<keyword evidence="4" id="KW-1185">Reference proteome</keyword>
<sequence>MSLLGGNDLKEQQRINELEAKINREKQKLDKKLTRQKILLGAFFVDALENNSVQGLKEYTADNLLDFLSRQGDKDLMTDLVKGLGGTVETKSDNKNDLELNASLDEHL</sequence>
<proteinExistence type="predicted"/>
<accession>A0A1R4EJ29</accession>
<dbReference type="AlphaFoldDB" id="A0A1R4EJ29"/>
<name>A0A1R4EJ29_9GAMM</name>
<evidence type="ECO:0000256" key="1">
    <source>
        <dbReference type="SAM" id="Coils"/>
    </source>
</evidence>
<dbReference type="Proteomes" id="UP000188169">
    <property type="component" value="Unassembled WGS sequence"/>
</dbReference>
<reference evidence="4" key="1">
    <citation type="submission" date="2017-02" db="EMBL/GenBank/DDBJ databases">
        <authorList>
            <person name="Mornico D."/>
        </authorList>
    </citation>
    <scope>NUCLEOTIDE SEQUENCE [LARGE SCALE GENOMIC DNA]</scope>
</reference>
<feature type="compositionally biased region" description="Basic and acidic residues" evidence="2">
    <location>
        <begin position="90"/>
        <end position="108"/>
    </location>
</feature>
<evidence type="ECO:0000256" key="2">
    <source>
        <dbReference type="SAM" id="MobiDB-lite"/>
    </source>
</evidence>
<dbReference type="RefSeq" id="WP_077449832.1">
    <property type="nucleotide sequence ID" value="NZ_FUGD01000210.1"/>
</dbReference>
<feature type="region of interest" description="Disordered" evidence="2">
    <location>
        <begin position="86"/>
        <end position="108"/>
    </location>
</feature>
<evidence type="ECO:0000313" key="4">
    <source>
        <dbReference type="Proteomes" id="UP000188169"/>
    </source>
</evidence>
<organism evidence="3 4">
    <name type="scientific">Psychrobacter pasteurii</name>
    <dbReference type="NCBI Taxonomy" id="1945520"/>
    <lineage>
        <taxon>Bacteria</taxon>
        <taxon>Pseudomonadati</taxon>
        <taxon>Pseudomonadota</taxon>
        <taxon>Gammaproteobacteria</taxon>
        <taxon>Moraxellales</taxon>
        <taxon>Moraxellaceae</taxon>
        <taxon>Psychrobacter</taxon>
    </lineage>
</organism>
<dbReference type="STRING" id="1945520.A1019T_02489"/>
<evidence type="ECO:0000313" key="3">
    <source>
        <dbReference type="EMBL" id="SJM38492.1"/>
    </source>
</evidence>
<gene>
    <name evidence="3" type="ORF">A1019T_02489</name>
</gene>
<feature type="coiled-coil region" evidence="1">
    <location>
        <begin position="8"/>
        <end position="35"/>
    </location>
</feature>
<dbReference type="EMBL" id="FUGD01000210">
    <property type="protein sequence ID" value="SJM38492.1"/>
    <property type="molecule type" value="Genomic_DNA"/>
</dbReference>
<evidence type="ECO:0008006" key="5">
    <source>
        <dbReference type="Google" id="ProtNLM"/>
    </source>
</evidence>
<keyword evidence="1" id="KW-0175">Coiled coil</keyword>
<protein>
    <recommendedName>
        <fullName evidence="5">Mobilization protein MobS</fullName>
    </recommendedName>
</protein>